<feature type="signal peptide" evidence="3">
    <location>
        <begin position="1"/>
        <end position="17"/>
    </location>
</feature>
<dbReference type="PANTHER" id="PTHR13774:SF17">
    <property type="entry name" value="PHENAZINE BIOSYNTHESIS-LIKE DOMAIN-CONTAINING PROTEIN"/>
    <property type="match status" value="1"/>
</dbReference>
<organism evidence="4 5">
    <name type="scientific">Strongyloides stercoralis</name>
    <name type="common">Threadworm</name>
    <dbReference type="NCBI Taxonomy" id="6248"/>
    <lineage>
        <taxon>Eukaryota</taxon>
        <taxon>Metazoa</taxon>
        <taxon>Ecdysozoa</taxon>
        <taxon>Nematoda</taxon>
        <taxon>Chromadorea</taxon>
        <taxon>Rhabditida</taxon>
        <taxon>Tylenchina</taxon>
        <taxon>Panagrolaimomorpha</taxon>
        <taxon>Strongyloidoidea</taxon>
        <taxon>Strongyloididae</taxon>
        <taxon>Strongyloides</taxon>
    </lineage>
</organism>
<evidence type="ECO:0000313" key="5">
    <source>
        <dbReference type="WBParaSite" id="TCONS_00004624.p1"/>
    </source>
</evidence>
<dbReference type="GO" id="GO:0016853">
    <property type="term" value="F:isomerase activity"/>
    <property type="evidence" value="ECO:0007669"/>
    <property type="project" value="UniProtKB-KW"/>
</dbReference>
<reference evidence="5" key="1">
    <citation type="submission" date="2024-02" db="UniProtKB">
        <authorList>
            <consortium name="WormBaseParasite"/>
        </authorList>
    </citation>
    <scope>IDENTIFICATION</scope>
</reference>
<keyword evidence="4" id="KW-1185">Reference proteome</keyword>
<evidence type="ECO:0000313" key="4">
    <source>
        <dbReference type="Proteomes" id="UP000035681"/>
    </source>
</evidence>
<feature type="chain" id="PRO_5042061491" evidence="3">
    <location>
        <begin position="18"/>
        <end position="379"/>
    </location>
</feature>
<dbReference type="GO" id="GO:0005737">
    <property type="term" value="C:cytoplasm"/>
    <property type="evidence" value="ECO:0007669"/>
    <property type="project" value="TreeGrafter"/>
</dbReference>
<keyword evidence="2" id="KW-0413">Isomerase</keyword>
<evidence type="ECO:0000256" key="1">
    <source>
        <dbReference type="ARBA" id="ARBA00008270"/>
    </source>
</evidence>
<evidence type="ECO:0000256" key="3">
    <source>
        <dbReference type="SAM" id="SignalP"/>
    </source>
</evidence>
<proteinExistence type="inferred from homology"/>
<name>A0AAF5CZY2_STRER</name>
<dbReference type="Pfam" id="PF02567">
    <property type="entry name" value="PhzC-PhzF"/>
    <property type="match status" value="1"/>
</dbReference>
<dbReference type="Gene3D" id="3.10.310.10">
    <property type="entry name" value="Diaminopimelate Epimerase, Chain A, domain 1"/>
    <property type="match status" value="2"/>
</dbReference>
<protein>
    <submittedName>
        <fullName evidence="5">Phenazine biosynthesis-like domain-containing protein</fullName>
    </submittedName>
</protein>
<comment type="similarity">
    <text evidence="1">Belongs to the PhzF family.</text>
</comment>
<dbReference type="WBParaSite" id="TCONS_00004624.p1">
    <property type="protein sequence ID" value="TCONS_00004624.p1"/>
    <property type="gene ID" value="XLOC_002370"/>
</dbReference>
<sequence>MIKLFILSITFISIIFSLPTQFISNDNLPLLEIGKTISGSPIVAIEYGESNPVKEDSILNMAQLFTPIFIVDAFTNQKFAGNQAAVFISENKLNDDCYKKIAAEFNLSETAYPIPLQNKTFQDGERFSLRWFTPKVEVILCGHATLATSHVIFNELKNVNKKITFETMSGDLEVEKGQEPESYIMNFPLYSITEVLSNDWKNTDHISEKSINSPPELYKLIKCVIGNLPLKNVYYANEAKKLIVELDGSVNKSQLLKMKPNFSSMITIHPNGDFVKGLIVTIKPNNSKEQGFIDKDQKPFDYVSRYFAPWVGINEDPATGSSQCALAPYYKLRTKVNGPFYAFQCYPDRGAQFKINFSNDDRLLLTGYAKTVVKGKIEC</sequence>
<dbReference type="AlphaFoldDB" id="A0AAF5CZY2"/>
<dbReference type="SUPFAM" id="SSF54506">
    <property type="entry name" value="Diaminopimelate epimerase-like"/>
    <property type="match status" value="1"/>
</dbReference>
<dbReference type="NCBIfam" id="TIGR00654">
    <property type="entry name" value="PhzF_family"/>
    <property type="match status" value="1"/>
</dbReference>
<keyword evidence="3" id="KW-0732">Signal</keyword>
<accession>A0AAF5CZY2</accession>
<dbReference type="InterPro" id="IPR003719">
    <property type="entry name" value="Phenazine_PhzF-like"/>
</dbReference>
<dbReference type="PANTHER" id="PTHR13774">
    <property type="entry name" value="PHENAZINE BIOSYNTHESIS PROTEIN"/>
    <property type="match status" value="1"/>
</dbReference>
<dbReference type="Proteomes" id="UP000035681">
    <property type="component" value="Unplaced"/>
</dbReference>
<evidence type="ECO:0000256" key="2">
    <source>
        <dbReference type="ARBA" id="ARBA00023235"/>
    </source>
</evidence>